<dbReference type="SUPFAM" id="SSF52540">
    <property type="entry name" value="P-loop containing nucleoside triphosphate hydrolases"/>
    <property type="match status" value="2"/>
</dbReference>
<evidence type="ECO:0000256" key="1">
    <source>
        <dbReference type="ARBA" id="ARBA00022490"/>
    </source>
</evidence>
<protein>
    <recommendedName>
        <fullName evidence="9">ATP-binding protein Uup</fullName>
        <ecNumber evidence="9">3.6.1.-</ecNumber>
    </recommendedName>
</protein>
<dbReference type="EMBL" id="CABIKM010000006">
    <property type="protein sequence ID" value="VUZ84085.1"/>
    <property type="molecule type" value="Genomic_DNA"/>
</dbReference>
<dbReference type="InterPro" id="IPR043686">
    <property type="entry name" value="Uup"/>
</dbReference>
<dbReference type="GO" id="GO:0043022">
    <property type="term" value="F:ribosome binding"/>
    <property type="evidence" value="ECO:0007669"/>
    <property type="project" value="UniProtKB-UniRule"/>
</dbReference>
<evidence type="ECO:0000259" key="10">
    <source>
        <dbReference type="PROSITE" id="PS50893"/>
    </source>
</evidence>
<dbReference type="InterPro" id="IPR032781">
    <property type="entry name" value="ABC_tran_Xtn"/>
</dbReference>
<keyword evidence="4 9" id="KW-0227">DNA damage</keyword>
<dbReference type="PROSITE" id="PS50893">
    <property type="entry name" value="ABC_TRANSPORTER_2"/>
    <property type="match status" value="2"/>
</dbReference>
<comment type="function">
    <text evidence="9">Probably plays a role in ribosome assembly or function. May be involved in resolution of branched DNA intermediates that result from template switching in postreplication gaps. Binds DNA and has ATPase activity.</text>
</comment>
<organism evidence="11 12">
    <name type="scientific">Candidatus Methylomirabilis lanthanidiphila</name>
    <dbReference type="NCBI Taxonomy" id="2211376"/>
    <lineage>
        <taxon>Bacteria</taxon>
        <taxon>Candidatus Methylomirabilota</taxon>
        <taxon>Candidatus Methylomirabilia</taxon>
        <taxon>Candidatus Methylomirabilales</taxon>
        <taxon>Candidatus Methylomirabilaceae</taxon>
        <taxon>Candidatus Methylomirabilis</taxon>
    </lineage>
</organism>
<dbReference type="FunFam" id="3.40.50.300:FF:000011">
    <property type="entry name" value="Putative ABC transporter ATP-binding component"/>
    <property type="match status" value="1"/>
</dbReference>
<dbReference type="HAMAP" id="MF_00848">
    <property type="entry name" value="Uup"/>
    <property type="match status" value="1"/>
</dbReference>
<name>A0A564ZFI4_9BACT</name>
<keyword evidence="12" id="KW-1185">Reference proteome</keyword>
<dbReference type="FunFam" id="3.40.50.300:FF:000309">
    <property type="entry name" value="ABC transporter ATP-binding protein"/>
    <property type="match status" value="1"/>
</dbReference>
<keyword evidence="5 9" id="KW-0378">Hydrolase</keyword>
<dbReference type="Pfam" id="PF16326">
    <property type="entry name" value="ABC_tran_CTD"/>
    <property type="match status" value="1"/>
</dbReference>
<keyword evidence="3 9" id="KW-0547">Nucleotide-binding</keyword>
<dbReference type="Gene3D" id="3.40.50.300">
    <property type="entry name" value="P-loop containing nucleotide triphosphate hydrolases"/>
    <property type="match status" value="2"/>
</dbReference>
<dbReference type="Pfam" id="PF00005">
    <property type="entry name" value="ABC_tran"/>
    <property type="match status" value="2"/>
</dbReference>
<comment type="catalytic activity">
    <reaction evidence="9">
        <text>ATP + H2O = ADP + phosphate + H(+)</text>
        <dbReference type="Rhea" id="RHEA:13065"/>
        <dbReference type="ChEBI" id="CHEBI:15377"/>
        <dbReference type="ChEBI" id="CHEBI:15378"/>
        <dbReference type="ChEBI" id="CHEBI:30616"/>
        <dbReference type="ChEBI" id="CHEBI:43474"/>
        <dbReference type="ChEBI" id="CHEBI:456216"/>
    </reaction>
</comment>
<evidence type="ECO:0000256" key="7">
    <source>
        <dbReference type="ARBA" id="ARBA00023125"/>
    </source>
</evidence>
<dbReference type="PANTHER" id="PTHR42855:SF1">
    <property type="entry name" value="ABC TRANSPORTER DOMAIN-CONTAINING PROTEIN"/>
    <property type="match status" value="1"/>
</dbReference>
<sequence length="635" mass="71120">MPLISLDHVSIAYGHVPLLDDASLQIEAGERVCVIGRNGTGKSTLLQILSGDQTPDSGSVWRQPEIAVARLVQDVPLSSNRPVFDVVAEGLGNLGELVAAYHHAAVEVAERGTDISLEQLGRLQHELEERDGWRLEQRVETVLDRLGLPTEAIVDALSGGWRRRVLLARALVAQPQLLLLDEPTNHLDIEAMIWLEEFLKTYAGAVVFVTHDRVFLQNLATRIVELDRGTLTSWPGDYATFLRRKEEWLASEAAQNDKFDKRLAAEEVWLRQGIKARRTRDEGRVRALMAMRQERAARRAKVGNVRLQAEIGERSGRLVFEATDISKSFGDKAVVRDLSLRVMRGDRVGLIGPNGSGKTTLLRLLIGELTPDTGDVERGANVQVAYYDQQREQLDPQRTVFDTVGDGHDTVTVNGRTQHVHGYLRDFLFPPERAYARVQTLSGGERNRLVLARLFTQPANVLVLDEPTNDLDIETLELLESYLIEWPGTLLLVSHDRAFIDHVVTSTLVFEGGGQVQEYVGGYEDWLRQRGTREMAAKAQPERAARPAVPPATVATRKKSTYREQRELDQLPAQIDALEREHAQLTASITDPLFYRQPADSITQALARLEALARELHDAYARWDELDSRIARGRA</sequence>
<feature type="coiled-coil region" evidence="9">
    <location>
        <begin position="568"/>
        <end position="622"/>
    </location>
</feature>
<keyword evidence="1 9" id="KW-0963">Cytoplasm</keyword>
<gene>
    <name evidence="9" type="primary">uup</name>
    <name evidence="11" type="ORF">MELA_00449</name>
</gene>
<keyword evidence="6 9" id="KW-0067">ATP-binding</keyword>
<dbReference type="GO" id="GO:0005524">
    <property type="term" value="F:ATP binding"/>
    <property type="evidence" value="ECO:0007669"/>
    <property type="project" value="UniProtKB-UniRule"/>
</dbReference>
<evidence type="ECO:0000256" key="4">
    <source>
        <dbReference type="ARBA" id="ARBA00022763"/>
    </source>
</evidence>
<evidence type="ECO:0000256" key="8">
    <source>
        <dbReference type="ARBA" id="ARBA00023204"/>
    </source>
</evidence>
<dbReference type="SMART" id="SM00382">
    <property type="entry name" value="AAA"/>
    <property type="match status" value="2"/>
</dbReference>
<evidence type="ECO:0000256" key="5">
    <source>
        <dbReference type="ARBA" id="ARBA00022801"/>
    </source>
</evidence>
<dbReference type="InterPro" id="IPR037118">
    <property type="entry name" value="Val-tRNA_synth_C_sf"/>
</dbReference>
<reference evidence="11 12" key="1">
    <citation type="submission" date="2019-07" db="EMBL/GenBank/DDBJ databases">
        <authorList>
            <person name="Cremers G."/>
        </authorList>
    </citation>
    <scope>NUCLEOTIDE SEQUENCE [LARGE SCALE GENOMIC DNA]</scope>
</reference>
<dbReference type="InterPro" id="IPR027417">
    <property type="entry name" value="P-loop_NTPase"/>
</dbReference>
<evidence type="ECO:0000313" key="11">
    <source>
        <dbReference type="EMBL" id="VUZ84085.1"/>
    </source>
</evidence>
<feature type="domain" description="ABC transporter" evidence="10">
    <location>
        <begin position="4"/>
        <end position="253"/>
    </location>
</feature>
<proteinExistence type="inferred from homology"/>
<dbReference type="PROSITE" id="PS00211">
    <property type="entry name" value="ABC_TRANSPORTER_1"/>
    <property type="match status" value="2"/>
</dbReference>
<dbReference type="GO" id="GO:0006281">
    <property type="term" value="P:DNA repair"/>
    <property type="evidence" value="ECO:0007669"/>
    <property type="project" value="UniProtKB-KW"/>
</dbReference>
<evidence type="ECO:0000256" key="3">
    <source>
        <dbReference type="ARBA" id="ARBA00022741"/>
    </source>
</evidence>
<dbReference type="InterPro" id="IPR017871">
    <property type="entry name" value="ABC_transporter-like_CS"/>
</dbReference>
<feature type="domain" description="ABC transporter" evidence="10">
    <location>
        <begin position="320"/>
        <end position="539"/>
    </location>
</feature>
<dbReference type="EC" id="3.6.1.-" evidence="9"/>
<evidence type="ECO:0000313" key="12">
    <source>
        <dbReference type="Proteomes" id="UP000334340"/>
    </source>
</evidence>
<dbReference type="GO" id="GO:0016887">
    <property type="term" value="F:ATP hydrolysis activity"/>
    <property type="evidence" value="ECO:0007669"/>
    <property type="project" value="UniProtKB-UniRule"/>
</dbReference>
<feature type="binding site" evidence="9">
    <location>
        <begin position="352"/>
        <end position="359"/>
    </location>
    <ligand>
        <name>ATP</name>
        <dbReference type="ChEBI" id="CHEBI:30616"/>
        <label>2</label>
    </ligand>
</feature>
<dbReference type="AlphaFoldDB" id="A0A564ZFI4"/>
<keyword evidence="7 9" id="KW-0238">DNA-binding</keyword>
<keyword evidence="9" id="KW-0175">Coiled coil</keyword>
<dbReference type="Gene3D" id="1.10.287.380">
    <property type="entry name" value="Valyl-tRNA synthetase, C-terminal domain"/>
    <property type="match status" value="1"/>
</dbReference>
<keyword evidence="8 9" id="KW-0234">DNA repair</keyword>
<dbReference type="InterPro" id="IPR003439">
    <property type="entry name" value="ABC_transporter-like_ATP-bd"/>
</dbReference>
<dbReference type="InterPro" id="IPR051309">
    <property type="entry name" value="ABCF_ATPase"/>
</dbReference>
<evidence type="ECO:0000256" key="2">
    <source>
        <dbReference type="ARBA" id="ARBA00022737"/>
    </source>
</evidence>
<dbReference type="Proteomes" id="UP000334340">
    <property type="component" value="Unassembled WGS sequence"/>
</dbReference>
<accession>A0A564ZFI4</accession>
<evidence type="ECO:0000256" key="9">
    <source>
        <dbReference type="HAMAP-Rule" id="MF_00848"/>
    </source>
</evidence>
<dbReference type="Pfam" id="PF12848">
    <property type="entry name" value="ABC_tran_Xtn"/>
    <property type="match status" value="1"/>
</dbReference>
<keyword evidence="2 9" id="KW-0677">Repeat</keyword>
<dbReference type="CDD" id="cd03221">
    <property type="entry name" value="ABCF_EF-3"/>
    <property type="match status" value="2"/>
</dbReference>
<feature type="binding site" evidence="9">
    <location>
        <begin position="36"/>
        <end position="43"/>
    </location>
    <ligand>
        <name>ATP</name>
        <dbReference type="ChEBI" id="CHEBI:30616"/>
        <label>1</label>
    </ligand>
</feature>
<dbReference type="GO" id="GO:0003677">
    <property type="term" value="F:DNA binding"/>
    <property type="evidence" value="ECO:0007669"/>
    <property type="project" value="UniProtKB-UniRule"/>
</dbReference>
<comment type="subcellular location">
    <subcellularLocation>
        <location evidence="9">Cytoplasm</location>
    </subcellularLocation>
    <text evidence="9">Associates with ribosomes.</text>
</comment>
<dbReference type="InterPro" id="IPR032524">
    <property type="entry name" value="ABC_tran_C"/>
</dbReference>
<comment type="similarity">
    <text evidence="9">Belongs to the ABC transporter superfamily. ABCF family. Uup subfamily.</text>
</comment>
<dbReference type="GO" id="GO:0005737">
    <property type="term" value="C:cytoplasm"/>
    <property type="evidence" value="ECO:0007669"/>
    <property type="project" value="UniProtKB-SubCell"/>
</dbReference>
<dbReference type="PANTHER" id="PTHR42855">
    <property type="entry name" value="ABC TRANSPORTER ATP-BINDING SUBUNIT"/>
    <property type="match status" value="1"/>
</dbReference>
<dbReference type="InterPro" id="IPR003593">
    <property type="entry name" value="AAA+_ATPase"/>
</dbReference>
<evidence type="ECO:0000256" key="6">
    <source>
        <dbReference type="ARBA" id="ARBA00022840"/>
    </source>
</evidence>